<feature type="transmembrane region" description="Helical" evidence="2">
    <location>
        <begin position="60"/>
        <end position="80"/>
    </location>
</feature>
<comment type="caution">
    <text evidence="3">The sequence shown here is derived from an EMBL/GenBank/DDBJ whole genome shotgun (WGS) entry which is preliminary data.</text>
</comment>
<reference evidence="3 4" key="1">
    <citation type="submission" date="2024-02" db="EMBL/GenBank/DDBJ databases">
        <authorList>
            <person name="Chen Y."/>
            <person name="Shah S."/>
            <person name="Dougan E. K."/>
            <person name="Thang M."/>
            <person name="Chan C."/>
        </authorList>
    </citation>
    <scope>NUCLEOTIDE SEQUENCE [LARGE SCALE GENOMIC DNA]</scope>
</reference>
<organism evidence="3 4">
    <name type="scientific">Durusdinium trenchii</name>
    <dbReference type="NCBI Taxonomy" id="1381693"/>
    <lineage>
        <taxon>Eukaryota</taxon>
        <taxon>Sar</taxon>
        <taxon>Alveolata</taxon>
        <taxon>Dinophyceae</taxon>
        <taxon>Suessiales</taxon>
        <taxon>Symbiodiniaceae</taxon>
        <taxon>Durusdinium</taxon>
    </lineage>
</organism>
<evidence type="ECO:0000313" key="3">
    <source>
        <dbReference type="EMBL" id="CAK9072964.1"/>
    </source>
</evidence>
<evidence type="ECO:0000313" key="4">
    <source>
        <dbReference type="Proteomes" id="UP001642464"/>
    </source>
</evidence>
<feature type="compositionally biased region" description="Basic and acidic residues" evidence="1">
    <location>
        <begin position="92"/>
        <end position="114"/>
    </location>
</feature>
<gene>
    <name evidence="3" type="ORF">SCF082_LOCUS35811</name>
</gene>
<proteinExistence type="predicted"/>
<keyword evidence="2" id="KW-1133">Transmembrane helix</keyword>
<protein>
    <submittedName>
        <fullName evidence="3">Uncharacterized protein</fullName>
    </submittedName>
</protein>
<keyword evidence="4" id="KW-1185">Reference proteome</keyword>
<sequence>MEKPSLRSIHKGMKQRSKAAQDARQEFYDTVNWSDVFLLSMMFIFSILGNIYPPQQRRDLIIGLVSFVSCFFIYLCIKAHEPPKKRPKRRAEKAGQARKEEPKQDEKKDAKEEK</sequence>
<keyword evidence="2" id="KW-0812">Transmembrane</keyword>
<dbReference type="Proteomes" id="UP001642464">
    <property type="component" value="Unassembled WGS sequence"/>
</dbReference>
<feature type="region of interest" description="Disordered" evidence="1">
    <location>
        <begin position="82"/>
        <end position="114"/>
    </location>
</feature>
<keyword evidence="2" id="KW-0472">Membrane</keyword>
<dbReference type="EMBL" id="CAXAMM010034492">
    <property type="protein sequence ID" value="CAK9072964.1"/>
    <property type="molecule type" value="Genomic_DNA"/>
</dbReference>
<evidence type="ECO:0000256" key="1">
    <source>
        <dbReference type="SAM" id="MobiDB-lite"/>
    </source>
</evidence>
<accession>A0ABP0PD57</accession>
<feature type="transmembrane region" description="Helical" evidence="2">
    <location>
        <begin position="36"/>
        <end position="54"/>
    </location>
</feature>
<name>A0ABP0PD57_9DINO</name>
<evidence type="ECO:0000256" key="2">
    <source>
        <dbReference type="SAM" id="Phobius"/>
    </source>
</evidence>